<dbReference type="EMBL" id="JACHNE010000001">
    <property type="protein sequence ID" value="MBB5795423.1"/>
    <property type="molecule type" value="Genomic_DNA"/>
</dbReference>
<name>A0A7W9H495_9ACTN</name>
<keyword evidence="1" id="KW-1133">Transmembrane helix</keyword>
<organism evidence="2 3">
    <name type="scientific">Streptomyces caelestis</name>
    <dbReference type="NCBI Taxonomy" id="36816"/>
    <lineage>
        <taxon>Bacteria</taxon>
        <taxon>Bacillati</taxon>
        <taxon>Actinomycetota</taxon>
        <taxon>Actinomycetes</taxon>
        <taxon>Kitasatosporales</taxon>
        <taxon>Streptomycetaceae</taxon>
        <taxon>Streptomyces</taxon>
    </lineage>
</organism>
<evidence type="ECO:0000313" key="3">
    <source>
        <dbReference type="Proteomes" id="UP000590647"/>
    </source>
</evidence>
<evidence type="ECO:0000313" key="2">
    <source>
        <dbReference type="EMBL" id="MBB5795423.1"/>
    </source>
</evidence>
<evidence type="ECO:0000256" key="1">
    <source>
        <dbReference type="SAM" id="Phobius"/>
    </source>
</evidence>
<dbReference type="RefSeq" id="WP_184984789.1">
    <property type="nucleotide sequence ID" value="NZ_JACHNE010000001.1"/>
</dbReference>
<keyword evidence="3" id="KW-1185">Reference proteome</keyword>
<feature type="transmembrane region" description="Helical" evidence="1">
    <location>
        <begin position="34"/>
        <end position="55"/>
    </location>
</feature>
<keyword evidence="1" id="KW-0812">Transmembrane</keyword>
<sequence>MRSDGPNALSVGQIVGNLILKFFTGVGNVEKWSVWNWVPCGFALGLCAFSVLPMPEGPWTQFVWAAVCLVLPLAATFWRAIWGRERAIWLRALVSWGSVALAVIGLAQMLYLRAHGEVDVTGSTRIKPRSSVGDGAALLITVDSGTVRRHLRLTLGVAEGSVGTQSCAPDTTFDVALAGQHPEDENRSLTSGTTADIALGGQSTDVRVVVTVHTLAGCLMDISVDNAVLHD</sequence>
<comment type="caution">
    <text evidence="2">The sequence shown here is derived from an EMBL/GenBank/DDBJ whole genome shotgun (WGS) entry which is preliminary data.</text>
</comment>
<feature type="transmembrane region" description="Helical" evidence="1">
    <location>
        <begin position="88"/>
        <end position="107"/>
    </location>
</feature>
<dbReference type="AlphaFoldDB" id="A0A7W9H495"/>
<keyword evidence="1" id="KW-0472">Membrane</keyword>
<gene>
    <name evidence="2" type="ORF">HDA41_003387</name>
</gene>
<dbReference type="Proteomes" id="UP000590647">
    <property type="component" value="Unassembled WGS sequence"/>
</dbReference>
<reference evidence="2 3" key="1">
    <citation type="submission" date="2020-08" db="EMBL/GenBank/DDBJ databases">
        <title>Sequencing the genomes of 1000 actinobacteria strains.</title>
        <authorList>
            <person name="Klenk H.-P."/>
        </authorList>
    </citation>
    <scope>NUCLEOTIDE SEQUENCE [LARGE SCALE GENOMIC DNA]</scope>
    <source>
        <strain evidence="2 3">DSM 40084</strain>
    </source>
</reference>
<feature type="transmembrane region" description="Helical" evidence="1">
    <location>
        <begin position="62"/>
        <end position="82"/>
    </location>
</feature>
<accession>A0A7W9H495</accession>
<protein>
    <submittedName>
        <fullName evidence="2">Uncharacterized protein</fullName>
    </submittedName>
</protein>
<proteinExistence type="predicted"/>